<feature type="transmembrane region" description="Helical" evidence="14">
    <location>
        <begin position="148"/>
        <end position="171"/>
    </location>
</feature>
<keyword evidence="8" id="KW-0418">Kinase</keyword>
<dbReference type="PRINTS" id="PR00344">
    <property type="entry name" value="BCTRLSENSOR"/>
</dbReference>
<dbReference type="SMART" id="SM00388">
    <property type="entry name" value="HisKA"/>
    <property type="match status" value="1"/>
</dbReference>
<organism evidence="16 17">
    <name type="scientific">Pseudoalteromonas spongiae</name>
    <dbReference type="NCBI Taxonomy" id="298657"/>
    <lineage>
        <taxon>Bacteria</taxon>
        <taxon>Pseudomonadati</taxon>
        <taxon>Pseudomonadota</taxon>
        <taxon>Gammaproteobacteria</taxon>
        <taxon>Alteromonadales</taxon>
        <taxon>Pseudoalteromonadaceae</taxon>
        <taxon>Pseudoalteromonas</taxon>
    </lineage>
</organism>
<dbReference type="Gene3D" id="1.10.287.130">
    <property type="match status" value="1"/>
</dbReference>
<comment type="caution">
    <text evidence="16">The sequence shown here is derived from an EMBL/GenBank/DDBJ whole genome shotgun (WGS) entry which is preliminary data.</text>
</comment>
<keyword evidence="5" id="KW-0808">Transferase</keyword>
<dbReference type="InterPro" id="IPR003594">
    <property type="entry name" value="HATPase_dom"/>
</dbReference>
<name>A0ABU8EW35_9GAMM</name>
<evidence type="ECO:0000259" key="15">
    <source>
        <dbReference type="PROSITE" id="PS50109"/>
    </source>
</evidence>
<dbReference type="InterPro" id="IPR005467">
    <property type="entry name" value="His_kinase_dom"/>
</dbReference>
<keyword evidence="12 14" id="KW-0472">Membrane</keyword>
<dbReference type="InterPro" id="IPR003661">
    <property type="entry name" value="HisK_dim/P_dom"/>
</dbReference>
<dbReference type="EMBL" id="JBAWKS010000002">
    <property type="protein sequence ID" value="MEI4551183.1"/>
    <property type="molecule type" value="Genomic_DNA"/>
</dbReference>
<dbReference type="RefSeq" id="WP_336436201.1">
    <property type="nucleotide sequence ID" value="NZ_JBAWKS010000002.1"/>
</dbReference>
<reference evidence="16 17" key="1">
    <citation type="submission" date="2023-12" db="EMBL/GenBank/DDBJ databases">
        <title>Friends and Foes: Symbiotic and Algicidal bacterial influence on Karenia brevis blooms.</title>
        <authorList>
            <person name="Fei C."/>
            <person name="Mohamed A.R."/>
            <person name="Booker A."/>
            <person name="Arshad M."/>
            <person name="Klass S."/>
            <person name="Ahn S."/>
            <person name="Gilbert P.M."/>
            <person name="Heil C.A."/>
            <person name="Martinez J.M."/>
            <person name="Amin S.A."/>
        </authorList>
    </citation>
    <scope>NUCLEOTIDE SEQUENCE [LARGE SCALE GENOMIC DNA]</scope>
    <source>
        <strain evidence="16 17">CE15</strain>
    </source>
</reference>
<keyword evidence="7" id="KW-0547">Nucleotide-binding</keyword>
<keyword evidence="9 16" id="KW-0067">ATP-binding</keyword>
<evidence type="ECO:0000256" key="14">
    <source>
        <dbReference type="SAM" id="Phobius"/>
    </source>
</evidence>
<comment type="catalytic activity">
    <reaction evidence="1">
        <text>ATP + protein L-histidine = ADP + protein N-phospho-L-histidine.</text>
        <dbReference type="EC" id="2.7.13.3"/>
    </reaction>
</comment>
<dbReference type="SUPFAM" id="SSF55874">
    <property type="entry name" value="ATPase domain of HSP90 chaperone/DNA topoisomerase II/histidine kinase"/>
    <property type="match status" value="1"/>
</dbReference>
<evidence type="ECO:0000256" key="10">
    <source>
        <dbReference type="ARBA" id="ARBA00022989"/>
    </source>
</evidence>
<proteinExistence type="predicted"/>
<dbReference type="SUPFAM" id="SSF47384">
    <property type="entry name" value="Homodimeric domain of signal transducing histidine kinase"/>
    <property type="match status" value="1"/>
</dbReference>
<evidence type="ECO:0000256" key="6">
    <source>
        <dbReference type="ARBA" id="ARBA00022692"/>
    </source>
</evidence>
<evidence type="ECO:0000256" key="3">
    <source>
        <dbReference type="ARBA" id="ARBA00012438"/>
    </source>
</evidence>
<evidence type="ECO:0000256" key="5">
    <source>
        <dbReference type="ARBA" id="ARBA00022679"/>
    </source>
</evidence>
<dbReference type="InterPro" id="IPR036890">
    <property type="entry name" value="HATPase_C_sf"/>
</dbReference>
<keyword evidence="13" id="KW-0175">Coiled coil</keyword>
<gene>
    <name evidence="16" type="ORF">WAE96_16035</name>
</gene>
<dbReference type="PANTHER" id="PTHR45436">
    <property type="entry name" value="SENSOR HISTIDINE KINASE YKOH"/>
    <property type="match status" value="1"/>
</dbReference>
<evidence type="ECO:0000256" key="13">
    <source>
        <dbReference type="SAM" id="Coils"/>
    </source>
</evidence>
<dbReference type="Gene3D" id="3.30.565.10">
    <property type="entry name" value="Histidine kinase-like ATPase, C-terminal domain"/>
    <property type="match status" value="1"/>
</dbReference>
<dbReference type="InterPro" id="IPR050428">
    <property type="entry name" value="TCS_sensor_his_kinase"/>
</dbReference>
<evidence type="ECO:0000256" key="12">
    <source>
        <dbReference type="ARBA" id="ARBA00023136"/>
    </source>
</evidence>
<dbReference type="CDD" id="cd00082">
    <property type="entry name" value="HisKA"/>
    <property type="match status" value="1"/>
</dbReference>
<evidence type="ECO:0000256" key="9">
    <source>
        <dbReference type="ARBA" id="ARBA00022840"/>
    </source>
</evidence>
<keyword evidence="11" id="KW-0902">Two-component regulatory system</keyword>
<protein>
    <recommendedName>
        <fullName evidence="3">histidine kinase</fullName>
        <ecNumber evidence="3">2.7.13.3</ecNumber>
    </recommendedName>
</protein>
<dbReference type="SMART" id="SM00387">
    <property type="entry name" value="HATPase_c"/>
    <property type="match status" value="1"/>
</dbReference>
<comment type="subcellular location">
    <subcellularLocation>
        <location evidence="2">Membrane</location>
        <topology evidence="2">Multi-pass membrane protein</topology>
    </subcellularLocation>
</comment>
<feature type="coiled-coil region" evidence="13">
    <location>
        <begin position="258"/>
        <end position="285"/>
    </location>
</feature>
<dbReference type="InterPro" id="IPR004358">
    <property type="entry name" value="Sig_transdc_His_kin-like_C"/>
</dbReference>
<keyword evidence="17" id="KW-1185">Reference proteome</keyword>
<dbReference type="PANTHER" id="PTHR45436:SF14">
    <property type="entry name" value="SENSOR PROTEIN QSEC"/>
    <property type="match status" value="1"/>
</dbReference>
<keyword evidence="6 14" id="KW-0812">Transmembrane</keyword>
<keyword evidence="10 14" id="KW-1133">Transmembrane helix</keyword>
<evidence type="ECO:0000256" key="7">
    <source>
        <dbReference type="ARBA" id="ARBA00022741"/>
    </source>
</evidence>
<dbReference type="EC" id="2.7.13.3" evidence="3"/>
<evidence type="ECO:0000313" key="16">
    <source>
        <dbReference type="EMBL" id="MEI4551183.1"/>
    </source>
</evidence>
<dbReference type="InterPro" id="IPR036097">
    <property type="entry name" value="HisK_dim/P_sf"/>
</dbReference>
<dbReference type="Pfam" id="PF00512">
    <property type="entry name" value="HisKA"/>
    <property type="match status" value="1"/>
</dbReference>
<dbReference type="PROSITE" id="PS50109">
    <property type="entry name" value="HIS_KIN"/>
    <property type="match status" value="1"/>
</dbReference>
<dbReference type="GO" id="GO:0005524">
    <property type="term" value="F:ATP binding"/>
    <property type="evidence" value="ECO:0007669"/>
    <property type="project" value="UniProtKB-KW"/>
</dbReference>
<evidence type="ECO:0000256" key="4">
    <source>
        <dbReference type="ARBA" id="ARBA00022553"/>
    </source>
</evidence>
<evidence type="ECO:0000256" key="11">
    <source>
        <dbReference type="ARBA" id="ARBA00023012"/>
    </source>
</evidence>
<dbReference type="Pfam" id="PF02518">
    <property type="entry name" value="HATPase_c"/>
    <property type="match status" value="1"/>
</dbReference>
<evidence type="ECO:0000256" key="1">
    <source>
        <dbReference type="ARBA" id="ARBA00000085"/>
    </source>
</evidence>
<evidence type="ECO:0000256" key="2">
    <source>
        <dbReference type="ARBA" id="ARBA00004141"/>
    </source>
</evidence>
<evidence type="ECO:0000256" key="8">
    <source>
        <dbReference type="ARBA" id="ARBA00022777"/>
    </source>
</evidence>
<keyword evidence="4" id="KW-0597">Phosphoprotein</keyword>
<dbReference type="Proteomes" id="UP001382455">
    <property type="component" value="Unassembled WGS sequence"/>
</dbReference>
<evidence type="ECO:0000313" key="17">
    <source>
        <dbReference type="Proteomes" id="UP001382455"/>
    </source>
</evidence>
<accession>A0ABU8EW35</accession>
<feature type="domain" description="Histidine kinase" evidence="15">
    <location>
        <begin position="232"/>
        <end position="447"/>
    </location>
</feature>
<sequence>MSKNNAKSMQGQLISLILASVVLATFFAALQSYRSSSKQLMQLFDAQLQEFAEIALALNNSETQTSSAHRLFQITNQHGLVRQSQQLEIDFKTLPRAFGQHLANELPSGFFEAGFGGQRWRLYRLERAPFSVLVAEPLSKRQLASENLLMVSISPVVMVVPIIGLLVFYLVRKNIRPLRALGNALRKKDHTDLTPVASQGMVTELLPVTDKINDLLARLALAFDREKRLTANIAHELRTPISVLSITAHNLSYQLNQKDITQDDLADLKQQVERLAQVVEQIIALSRYTPENFNETLKPIDIESLIQELIAARYDEIISQQQEIELQMSHAVVIGEEFALKTLFDNLLRNAIKYAGKKQRILIRQIPATKNMMGIEVADSGSGVDITIMQDLLTPFYREESKQTKVKGSGLGLAIVKHIVDLLNGKMTLENGELGGLSVKVYLPITDTKEVQ</sequence>